<dbReference type="SUPFAM" id="SSF81593">
    <property type="entry name" value="Nucleotidyltransferase substrate binding subunit/domain"/>
    <property type="match status" value="1"/>
</dbReference>
<dbReference type="InterPro" id="IPR007842">
    <property type="entry name" value="HEPN_dom"/>
</dbReference>
<proteinExistence type="inferred from homology"/>
<feature type="domain" description="HEPN" evidence="2">
    <location>
        <begin position="11"/>
        <end position="126"/>
    </location>
</feature>
<evidence type="ECO:0000259" key="2">
    <source>
        <dbReference type="Pfam" id="PF05168"/>
    </source>
</evidence>
<evidence type="ECO:0000256" key="1">
    <source>
        <dbReference type="ARBA" id="ARBA00038248"/>
    </source>
</evidence>
<dbReference type="InterPro" id="IPR052226">
    <property type="entry name" value="UPF0332_toxin"/>
</dbReference>
<reference evidence="3" key="1">
    <citation type="journal article" date="2014" name="Front. Microbiol.">
        <title>High frequency of phylogenetically diverse reductive dehalogenase-homologous genes in deep subseafloor sedimentary metagenomes.</title>
        <authorList>
            <person name="Kawai M."/>
            <person name="Futagami T."/>
            <person name="Toyoda A."/>
            <person name="Takaki Y."/>
            <person name="Nishi S."/>
            <person name="Hori S."/>
            <person name="Arai W."/>
            <person name="Tsubouchi T."/>
            <person name="Morono Y."/>
            <person name="Uchiyama I."/>
            <person name="Ito T."/>
            <person name="Fujiyama A."/>
            <person name="Inagaki F."/>
            <person name="Takami H."/>
        </authorList>
    </citation>
    <scope>NUCLEOTIDE SEQUENCE</scope>
    <source>
        <strain evidence="3">Expedition CK06-06</strain>
    </source>
</reference>
<sequence length="132" mass="15555">MTNKERREYAKYRIESARNTFEAAKVLSENGFWNSAVNRLYYAVFYAVNALLVLNEIQTKSHSATKSQFSLHFVKTGRFDKKHGRLLSELFDWRQKGDYENMFDYNSDLVEPLFEPAIEMIELIEEEINNAL</sequence>
<comment type="caution">
    <text evidence="3">The sequence shown here is derived from an EMBL/GenBank/DDBJ whole genome shotgun (WGS) entry which is preliminary data.</text>
</comment>
<accession>X0TFE4</accession>
<comment type="similarity">
    <text evidence="1">Belongs to the UPF0332 family.</text>
</comment>
<dbReference type="EMBL" id="BARS01002918">
    <property type="protein sequence ID" value="GAF74790.1"/>
    <property type="molecule type" value="Genomic_DNA"/>
</dbReference>
<dbReference type="Gene3D" id="1.20.120.330">
    <property type="entry name" value="Nucleotidyltransferases domain 2"/>
    <property type="match status" value="1"/>
</dbReference>
<dbReference type="PANTHER" id="PTHR36565:SF1">
    <property type="entry name" value="UPF0332 PROTEIN TM_1000"/>
    <property type="match status" value="1"/>
</dbReference>
<dbReference type="AlphaFoldDB" id="X0TFE4"/>
<dbReference type="PANTHER" id="PTHR36565">
    <property type="entry name" value="UPF0332 PROTEIN TM_1000"/>
    <property type="match status" value="1"/>
</dbReference>
<evidence type="ECO:0000313" key="3">
    <source>
        <dbReference type="EMBL" id="GAF74790.1"/>
    </source>
</evidence>
<gene>
    <name evidence="3" type="ORF">S01H1_05606</name>
</gene>
<organism evidence="3">
    <name type="scientific">marine sediment metagenome</name>
    <dbReference type="NCBI Taxonomy" id="412755"/>
    <lineage>
        <taxon>unclassified sequences</taxon>
        <taxon>metagenomes</taxon>
        <taxon>ecological metagenomes</taxon>
    </lineage>
</organism>
<protein>
    <recommendedName>
        <fullName evidence="2">HEPN domain-containing protein</fullName>
    </recommendedName>
</protein>
<dbReference type="Pfam" id="PF05168">
    <property type="entry name" value="HEPN"/>
    <property type="match status" value="1"/>
</dbReference>
<name>X0TFE4_9ZZZZ</name>